<comment type="caution">
    <text evidence="2">The sequence shown here is derived from an EMBL/GenBank/DDBJ whole genome shotgun (WGS) entry which is preliminary data.</text>
</comment>
<sequence length="106" mass="10547">MLTLSAALLGSLASVLALAALAAPAEAAASGARGCASAVELSHVHRGMTTATVDRTLGARHVATTSGGAGAVVWRYPACDGAHRALVTFLVPAHGAAHAYSTRWTA</sequence>
<evidence type="ECO:0000256" key="1">
    <source>
        <dbReference type="SAM" id="SignalP"/>
    </source>
</evidence>
<dbReference type="RefSeq" id="WP_188777598.1">
    <property type="nucleotide sequence ID" value="NZ_BMKQ01000001.1"/>
</dbReference>
<feature type="signal peptide" evidence="1">
    <location>
        <begin position="1"/>
        <end position="19"/>
    </location>
</feature>
<dbReference type="Proteomes" id="UP000649179">
    <property type="component" value="Unassembled WGS sequence"/>
</dbReference>
<gene>
    <name evidence="2" type="ORF">GCM10011519_03000</name>
</gene>
<organism evidence="2 3">
    <name type="scientific">Marmoricola endophyticus</name>
    <dbReference type="NCBI Taxonomy" id="2040280"/>
    <lineage>
        <taxon>Bacteria</taxon>
        <taxon>Bacillati</taxon>
        <taxon>Actinomycetota</taxon>
        <taxon>Actinomycetes</taxon>
        <taxon>Propionibacteriales</taxon>
        <taxon>Nocardioidaceae</taxon>
        <taxon>Marmoricola</taxon>
    </lineage>
</organism>
<evidence type="ECO:0000313" key="2">
    <source>
        <dbReference type="EMBL" id="GGF32941.1"/>
    </source>
</evidence>
<dbReference type="EMBL" id="BMKQ01000001">
    <property type="protein sequence ID" value="GGF32941.1"/>
    <property type="molecule type" value="Genomic_DNA"/>
</dbReference>
<reference evidence="2" key="1">
    <citation type="journal article" date="2014" name="Int. J. Syst. Evol. Microbiol.">
        <title>Complete genome sequence of Corynebacterium casei LMG S-19264T (=DSM 44701T), isolated from a smear-ripened cheese.</title>
        <authorList>
            <consortium name="US DOE Joint Genome Institute (JGI-PGF)"/>
            <person name="Walter F."/>
            <person name="Albersmeier A."/>
            <person name="Kalinowski J."/>
            <person name="Ruckert C."/>
        </authorList>
    </citation>
    <scope>NUCLEOTIDE SEQUENCE</scope>
    <source>
        <strain evidence="2">CGMCC 1.16067</strain>
    </source>
</reference>
<evidence type="ECO:0000313" key="3">
    <source>
        <dbReference type="Proteomes" id="UP000649179"/>
    </source>
</evidence>
<name>A0A917F1B7_9ACTN</name>
<dbReference type="AlphaFoldDB" id="A0A917F1B7"/>
<keyword evidence="1" id="KW-0732">Signal</keyword>
<accession>A0A917F1B7</accession>
<reference evidence="2" key="2">
    <citation type="submission" date="2020-09" db="EMBL/GenBank/DDBJ databases">
        <authorList>
            <person name="Sun Q."/>
            <person name="Zhou Y."/>
        </authorList>
    </citation>
    <scope>NUCLEOTIDE SEQUENCE</scope>
    <source>
        <strain evidence="2">CGMCC 1.16067</strain>
    </source>
</reference>
<proteinExistence type="predicted"/>
<keyword evidence="3" id="KW-1185">Reference proteome</keyword>
<protein>
    <submittedName>
        <fullName evidence="2">Uncharacterized protein</fullName>
    </submittedName>
</protein>
<feature type="chain" id="PRO_5038820558" evidence="1">
    <location>
        <begin position="20"/>
        <end position="106"/>
    </location>
</feature>